<organism evidence="1 2">
    <name type="scientific">Rhizophagus irregularis</name>
    <dbReference type="NCBI Taxonomy" id="588596"/>
    <lineage>
        <taxon>Eukaryota</taxon>
        <taxon>Fungi</taxon>
        <taxon>Fungi incertae sedis</taxon>
        <taxon>Mucoromycota</taxon>
        <taxon>Glomeromycotina</taxon>
        <taxon>Glomeromycetes</taxon>
        <taxon>Glomerales</taxon>
        <taxon>Glomeraceae</taxon>
        <taxon>Rhizophagus</taxon>
    </lineage>
</organism>
<reference evidence="1" key="1">
    <citation type="submission" date="2020-05" db="EMBL/GenBank/DDBJ databases">
        <authorList>
            <person name="Rincon C."/>
            <person name="Sanders R I."/>
            <person name="Robbins C."/>
            <person name="Chaturvedi A."/>
        </authorList>
    </citation>
    <scope>NUCLEOTIDE SEQUENCE</scope>
    <source>
        <strain evidence="1">CHB12</strain>
    </source>
</reference>
<evidence type="ECO:0000313" key="1">
    <source>
        <dbReference type="EMBL" id="CAB5377197.1"/>
    </source>
</evidence>
<dbReference type="AlphaFoldDB" id="A0A915ZH99"/>
<protein>
    <submittedName>
        <fullName evidence="1">Uncharacterized protein</fullName>
    </submittedName>
</protein>
<dbReference type="OrthoDB" id="10278168at2759"/>
<proteinExistence type="predicted"/>
<evidence type="ECO:0000313" key="2">
    <source>
        <dbReference type="Proteomes" id="UP000684084"/>
    </source>
</evidence>
<dbReference type="EMBL" id="CAGKOT010000037">
    <property type="protein sequence ID" value="CAB5377197.1"/>
    <property type="molecule type" value="Genomic_DNA"/>
</dbReference>
<sequence>MRIIQPTESKKYDLHLSQHCFRTTMWSLEYVIKKKEIRNRQHVSDVFNWSLKDGHQYLLPVHNGLFEEKAVSRGAVSYSINGMGYFDTLKMGEYIDSYLPGGIRPFKYQGIFVPK</sequence>
<name>A0A915ZH99_9GLOM</name>
<accession>A0A915ZH99</accession>
<gene>
    <name evidence="1" type="ORF">CHRIB12_LOCUS15618</name>
</gene>
<comment type="caution">
    <text evidence="1">The sequence shown here is derived from an EMBL/GenBank/DDBJ whole genome shotgun (WGS) entry which is preliminary data.</text>
</comment>
<dbReference type="Proteomes" id="UP000684084">
    <property type="component" value="Unassembled WGS sequence"/>
</dbReference>
<dbReference type="VEuPathDB" id="FungiDB:RhiirFUN_000130"/>